<dbReference type="Proteomes" id="UP000032668">
    <property type="component" value="Unassembled WGS sequence"/>
</dbReference>
<feature type="domain" description="Beta-lactamase-related" evidence="1">
    <location>
        <begin position="50"/>
        <end position="369"/>
    </location>
</feature>
<protein>
    <submittedName>
        <fullName evidence="3">Beta-lactamase</fullName>
    </submittedName>
</protein>
<sequence length="513" mass="54483">MAPALISRRPLLTASLCGAVGLPLGARASAAKSVDPARLDKAIAATDVLTQSLMKSSRIPGIAVAVVQGEQMLFAKGYGVNKIGAADAVDADTVFQLASISKPLGATVVAHQVGIDSVAWNSRMQHLLPWFALSSPEATRELTIADLYAHRSGLPDHAGDVLEDLGYDRTEILHRLRLVPLDGVRKKYHYTNMGITAAAQGVSDKAGKDWSSLCESALYRPLGMHRTTSDFRTFIAMNNRAAGHVQENGRFVPGPVRNPQVQAPAGGASSSVNDMARWMSLILGMGRYQGQQLVSEEALTPALSPQMLMRPAQDGQPASYYGFGFNVGTSDGGYKMLSHSGAFVLGAATNVMMLPELNIGIVVLTNAWPVGVAEAIGLTFLDYVQFGQAKKDWVAFLAPIFSQITAPEGTLAGKTPPTSPVPPQNLSAYTGTYQNPYYGPLSVTETADGLVLTAGPGKVTLKCPHWDGDDFVIHPDNESAPPGSAFKVSFSGTPPHKLTCGFFDETGLNAFTR</sequence>
<evidence type="ECO:0000313" key="3">
    <source>
        <dbReference type="EMBL" id="GAN80812.1"/>
    </source>
</evidence>
<dbReference type="EMBL" id="BANC01000059">
    <property type="protein sequence ID" value="GAN80812.1"/>
    <property type="molecule type" value="Genomic_DNA"/>
</dbReference>
<evidence type="ECO:0000259" key="1">
    <source>
        <dbReference type="Pfam" id="PF00144"/>
    </source>
</evidence>
<keyword evidence="4" id="KW-1185">Reference proteome</keyword>
<dbReference type="OrthoDB" id="5377981at2"/>
<gene>
    <name evidence="3" type="ORF">Aam_060_038</name>
</gene>
<dbReference type="STRING" id="1120923.SAMN02746095_00173"/>
<feature type="domain" description="Peptidase S12 Pab87-related C-terminal" evidence="2">
    <location>
        <begin position="416"/>
        <end position="490"/>
    </location>
</feature>
<reference evidence="3 4" key="1">
    <citation type="submission" date="2012-11" db="EMBL/GenBank/DDBJ databases">
        <title>Whole genome sequence of Acidocella aminolytica 101 = DSM 11237.</title>
        <authorList>
            <person name="Azuma Y."/>
            <person name="Higashiura N."/>
            <person name="Hirakawa H."/>
            <person name="Matsushita K."/>
        </authorList>
    </citation>
    <scope>NUCLEOTIDE SEQUENCE [LARGE SCALE GENOMIC DNA]</scope>
    <source>
        <strain evidence="4">101 / DSM 11237</strain>
    </source>
</reference>
<dbReference type="Gene3D" id="3.40.710.10">
    <property type="entry name" value="DD-peptidase/beta-lactamase superfamily"/>
    <property type="match status" value="1"/>
</dbReference>
<dbReference type="PANTHER" id="PTHR46825">
    <property type="entry name" value="D-ALANYL-D-ALANINE-CARBOXYPEPTIDASE/ENDOPEPTIDASE AMPH"/>
    <property type="match status" value="1"/>
</dbReference>
<dbReference type="SUPFAM" id="SSF56601">
    <property type="entry name" value="beta-lactamase/transpeptidase-like"/>
    <property type="match status" value="1"/>
</dbReference>
<evidence type="ECO:0000313" key="4">
    <source>
        <dbReference type="Proteomes" id="UP000032668"/>
    </source>
</evidence>
<dbReference type="InterPro" id="IPR001466">
    <property type="entry name" value="Beta-lactam-related"/>
</dbReference>
<dbReference type="InterPro" id="IPR006311">
    <property type="entry name" value="TAT_signal"/>
</dbReference>
<name>A0A0D6PGN9_9PROT</name>
<dbReference type="Gene3D" id="2.40.128.600">
    <property type="match status" value="1"/>
</dbReference>
<dbReference type="InterPro" id="IPR012338">
    <property type="entry name" value="Beta-lactam/transpept-like"/>
</dbReference>
<dbReference type="InterPro" id="IPR050491">
    <property type="entry name" value="AmpC-like"/>
</dbReference>
<dbReference type="Pfam" id="PF00144">
    <property type="entry name" value="Beta-lactamase"/>
    <property type="match status" value="1"/>
</dbReference>
<evidence type="ECO:0000259" key="2">
    <source>
        <dbReference type="Pfam" id="PF11954"/>
    </source>
</evidence>
<dbReference type="InterPro" id="IPR021860">
    <property type="entry name" value="Peptidase_S12_Pab87-rel_C"/>
</dbReference>
<accession>A0A0D6PGN9</accession>
<organism evidence="3 4">
    <name type="scientific">Acidocella aminolytica 101 = DSM 11237</name>
    <dbReference type="NCBI Taxonomy" id="1120923"/>
    <lineage>
        <taxon>Bacteria</taxon>
        <taxon>Pseudomonadati</taxon>
        <taxon>Pseudomonadota</taxon>
        <taxon>Alphaproteobacteria</taxon>
        <taxon>Acetobacterales</taxon>
        <taxon>Acidocellaceae</taxon>
        <taxon>Acidocella</taxon>
    </lineage>
</organism>
<dbReference type="PROSITE" id="PS51318">
    <property type="entry name" value="TAT"/>
    <property type="match status" value="1"/>
</dbReference>
<proteinExistence type="predicted"/>
<dbReference type="Pfam" id="PF11954">
    <property type="entry name" value="DUF3471"/>
    <property type="match status" value="1"/>
</dbReference>
<dbReference type="AlphaFoldDB" id="A0A0D6PGN9"/>
<comment type="caution">
    <text evidence="3">The sequence shown here is derived from an EMBL/GenBank/DDBJ whole genome shotgun (WGS) entry which is preliminary data.</text>
</comment>
<dbReference type="PANTHER" id="PTHR46825:SF15">
    <property type="entry name" value="BETA-LACTAMASE-RELATED DOMAIN-CONTAINING PROTEIN"/>
    <property type="match status" value="1"/>
</dbReference>
<dbReference type="RefSeq" id="WP_073211078.1">
    <property type="nucleotide sequence ID" value="NZ_BANC01000059.1"/>
</dbReference>